<dbReference type="EMBL" id="BARW01042807">
    <property type="protein sequence ID" value="GAJ16547.1"/>
    <property type="molecule type" value="Genomic_DNA"/>
</dbReference>
<protein>
    <submittedName>
        <fullName evidence="1">Uncharacterized protein</fullName>
    </submittedName>
</protein>
<feature type="non-terminal residue" evidence="1">
    <location>
        <position position="51"/>
    </location>
</feature>
<reference evidence="1" key="1">
    <citation type="journal article" date="2014" name="Front. Microbiol.">
        <title>High frequency of phylogenetically diverse reductive dehalogenase-homologous genes in deep subseafloor sedimentary metagenomes.</title>
        <authorList>
            <person name="Kawai M."/>
            <person name="Futagami T."/>
            <person name="Toyoda A."/>
            <person name="Takaki Y."/>
            <person name="Nishi S."/>
            <person name="Hori S."/>
            <person name="Arai W."/>
            <person name="Tsubouchi T."/>
            <person name="Morono Y."/>
            <person name="Uchiyama I."/>
            <person name="Ito T."/>
            <person name="Fujiyama A."/>
            <person name="Inagaki F."/>
            <person name="Takami H."/>
        </authorList>
    </citation>
    <scope>NUCLEOTIDE SEQUENCE</scope>
    <source>
        <strain evidence="1">Expedition CK06-06</strain>
    </source>
</reference>
<accession>X1VF60</accession>
<name>X1VF60_9ZZZZ</name>
<comment type="caution">
    <text evidence="1">The sequence shown here is derived from an EMBL/GenBank/DDBJ whole genome shotgun (WGS) entry which is preliminary data.</text>
</comment>
<gene>
    <name evidence="1" type="ORF">S12H4_63181</name>
</gene>
<organism evidence="1">
    <name type="scientific">marine sediment metagenome</name>
    <dbReference type="NCBI Taxonomy" id="412755"/>
    <lineage>
        <taxon>unclassified sequences</taxon>
        <taxon>metagenomes</taxon>
        <taxon>ecological metagenomes</taxon>
    </lineage>
</organism>
<dbReference type="AlphaFoldDB" id="X1VF60"/>
<proteinExistence type="predicted"/>
<sequence length="51" mass="5931">KYFRLSNNFAFCFLISDKLELLLEGDKIYPGRTKWGAPERLRAFETGIGTF</sequence>
<evidence type="ECO:0000313" key="1">
    <source>
        <dbReference type="EMBL" id="GAJ16547.1"/>
    </source>
</evidence>
<feature type="non-terminal residue" evidence="1">
    <location>
        <position position="1"/>
    </location>
</feature>